<dbReference type="PATRIC" id="fig|28092.6.peg.1137"/>
<dbReference type="STRING" id="28092.WM40_04795"/>
<comment type="function">
    <text evidence="3">Lytic transglycosylase with a strong preference for naked glycan strands that lack stem peptides.</text>
</comment>
<dbReference type="InterPro" id="IPR012997">
    <property type="entry name" value="RplA"/>
</dbReference>
<sequence length="193" mass="20768">MTSCVSTVDQPARRPHPNCAVPGQQASIAEQLADLADSAKRANSDDDDEDLVTASDDTVQTDGALSHAAPITADIPDTSNFHQSGNASWYGMRFHGRRTASGERYDMHEFTAAHRSLPLMSYVRVVNTQNHRAVIVKINDRGPFSGRRVLDLSAAAAKALGMRDRGTQHVEIIGMSPSEARAALSQSVLASNN</sequence>
<dbReference type="Gene3D" id="2.40.40.10">
    <property type="entry name" value="RlpA-like domain"/>
    <property type="match status" value="1"/>
</dbReference>
<evidence type="ECO:0000256" key="1">
    <source>
        <dbReference type="ARBA" id="ARBA00023239"/>
    </source>
</evidence>
<gene>
    <name evidence="3" type="primary">rlpA</name>
    <name evidence="6" type="ORF">WM40_04795</name>
</gene>
<evidence type="ECO:0000256" key="4">
    <source>
        <dbReference type="RuleBase" id="RU003495"/>
    </source>
</evidence>
<protein>
    <recommendedName>
        <fullName evidence="3">Endolytic peptidoglycan transglycosylase RlpA</fullName>
        <ecNumber evidence="3">4.2.2.-</ecNumber>
    </recommendedName>
</protein>
<comment type="caution">
    <text evidence="6">The sequence shown here is derived from an EMBL/GenBank/DDBJ whole genome shotgun (WGS) entry which is preliminary data.</text>
</comment>
<evidence type="ECO:0000259" key="5">
    <source>
        <dbReference type="Pfam" id="PF03330"/>
    </source>
</evidence>
<dbReference type="Proteomes" id="UP000033618">
    <property type="component" value="Unassembled WGS sequence"/>
</dbReference>
<proteinExistence type="inferred from homology"/>
<dbReference type="AlphaFoldDB" id="A0A0F5K3U9"/>
<dbReference type="GO" id="GO:0071555">
    <property type="term" value="P:cell wall organization"/>
    <property type="evidence" value="ECO:0007669"/>
    <property type="project" value="UniProtKB-KW"/>
</dbReference>
<accession>A0A0F5K3U9</accession>
<dbReference type="InterPro" id="IPR034718">
    <property type="entry name" value="RlpA"/>
</dbReference>
<organism evidence="6 7">
    <name type="scientific">Robbsia andropogonis</name>
    <dbReference type="NCBI Taxonomy" id="28092"/>
    <lineage>
        <taxon>Bacteria</taxon>
        <taxon>Pseudomonadati</taxon>
        <taxon>Pseudomonadota</taxon>
        <taxon>Betaproteobacteria</taxon>
        <taxon>Burkholderiales</taxon>
        <taxon>Burkholderiaceae</taxon>
        <taxon>Robbsia</taxon>
    </lineage>
</organism>
<dbReference type="GO" id="GO:0008932">
    <property type="term" value="F:lytic endotransglycosylase activity"/>
    <property type="evidence" value="ECO:0007669"/>
    <property type="project" value="UniProtKB-UniRule"/>
</dbReference>
<dbReference type="PANTHER" id="PTHR34183:SF1">
    <property type="entry name" value="ENDOLYTIC PEPTIDOGLYCAN TRANSGLYCOSYLASE RLPA"/>
    <property type="match status" value="1"/>
</dbReference>
<dbReference type="SUPFAM" id="SSF50685">
    <property type="entry name" value="Barwin-like endoglucanases"/>
    <property type="match status" value="1"/>
</dbReference>
<reference evidence="6 7" key="1">
    <citation type="submission" date="2015-03" db="EMBL/GenBank/DDBJ databases">
        <title>Draft Genome Sequence of Burkholderia andropogonis type strain ICMP2807, isolated from Sorghum bicolor.</title>
        <authorList>
            <person name="Lopes-Santos L."/>
            <person name="Castro D.B."/>
            <person name="Ottoboni L.M."/>
            <person name="Park D."/>
            <person name="Weirc B.S."/>
            <person name="Destefano S.A."/>
        </authorList>
    </citation>
    <scope>NUCLEOTIDE SEQUENCE [LARGE SCALE GENOMIC DNA]</scope>
    <source>
        <strain evidence="6 7">ICMP2807</strain>
    </source>
</reference>
<evidence type="ECO:0000256" key="3">
    <source>
        <dbReference type="HAMAP-Rule" id="MF_02071"/>
    </source>
</evidence>
<keyword evidence="2 3" id="KW-0961">Cell wall biogenesis/degradation</keyword>
<comment type="similarity">
    <text evidence="3 4">Belongs to the RlpA family.</text>
</comment>
<dbReference type="InterPro" id="IPR009009">
    <property type="entry name" value="RlpA-like_DPBB"/>
</dbReference>
<dbReference type="EMBL" id="LAQU01000003">
    <property type="protein sequence ID" value="KKB64806.1"/>
    <property type="molecule type" value="Genomic_DNA"/>
</dbReference>
<keyword evidence="7" id="KW-1185">Reference proteome</keyword>
<evidence type="ECO:0000256" key="2">
    <source>
        <dbReference type="ARBA" id="ARBA00023316"/>
    </source>
</evidence>
<dbReference type="NCBIfam" id="TIGR00413">
    <property type="entry name" value="rlpA"/>
    <property type="match status" value="1"/>
</dbReference>
<evidence type="ECO:0000313" key="6">
    <source>
        <dbReference type="EMBL" id="KKB64806.1"/>
    </source>
</evidence>
<evidence type="ECO:0000313" key="7">
    <source>
        <dbReference type="Proteomes" id="UP000033618"/>
    </source>
</evidence>
<keyword evidence="1 3" id="KW-0456">Lyase</keyword>
<dbReference type="Pfam" id="PF03330">
    <property type="entry name" value="DPBB_1"/>
    <property type="match status" value="1"/>
</dbReference>
<dbReference type="GO" id="GO:0000270">
    <property type="term" value="P:peptidoglycan metabolic process"/>
    <property type="evidence" value="ECO:0007669"/>
    <property type="project" value="UniProtKB-UniRule"/>
</dbReference>
<dbReference type="PANTHER" id="PTHR34183">
    <property type="entry name" value="ENDOLYTIC PEPTIDOGLYCAN TRANSGLYCOSYLASE RLPA"/>
    <property type="match status" value="1"/>
</dbReference>
<dbReference type="EC" id="4.2.2.-" evidence="3"/>
<dbReference type="RefSeq" id="WP_046152334.1">
    <property type="nucleotide sequence ID" value="NZ_CADFGU010000005.1"/>
</dbReference>
<dbReference type="CDD" id="cd22268">
    <property type="entry name" value="DPBB_RlpA-like"/>
    <property type="match status" value="1"/>
</dbReference>
<name>A0A0F5K3U9_9BURK</name>
<feature type="domain" description="RlpA-like protein double-psi beta-barrel" evidence="5">
    <location>
        <begin position="83"/>
        <end position="171"/>
    </location>
</feature>
<dbReference type="HAMAP" id="MF_02071">
    <property type="entry name" value="RlpA"/>
    <property type="match status" value="1"/>
</dbReference>
<dbReference type="InterPro" id="IPR036908">
    <property type="entry name" value="RlpA-like_sf"/>
</dbReference>